<evidence type="ECO:0000256" key="1">
    <source>
        <dbReference type="SAM" id="Phobius"/>
    </source>
</evidence>
<dbReference type="InterPro" id="IPR053150">
    <property type="entry name" value="Teicoplanin_resist-assoc"/>
</dbReference>
<feature type="transmembrane region" description="Helical" evidence="1">
    <location>
        <begin position="90"/>
        <end position="114"/>
    </location>
</feature>
<dbReference type="Pfam" id="PF04892">
    <property type="entry name" value="VanZ"/>
    <property type="match status" value="1"/>
</dbReference>
<organism evidence="3 4">
    <name type="scientific">Candidatus Anaerostipes excrementavium</name>
    <dbReference type="NCBI Taxonomy" id="2838463"/>
    <lineage>
        <taxon>Bacteria</taxon>
        <taxon>Bacillati</taxon>
        <taxon>Bacillota</taxon>
        <taxon>Clostridia</taxon>
        <taxon>Lachnospirales</taxon>
        <taxon>Lachnospiraceae</taxon>
        <taxon>Anaerostipes</taxon>
    </lineage>
</organism>
<feature type="transmembrane region" description="Helical" evidence="1">
    <location>
        <begin position="159"/>
        <end position="176"/>
    </location>
</feature>
<keyword evidence="1" id="KW-1133">Transmembrane helix</keyword>
<name>A0A9D1WW64_9FIRM</name>
<protein>
    <submittedName>
        <fullName evidence="3">VanZ family protein</fullName>
    </submittedName>
</protein>
<dbReference type="InterPro" id="IPR006976">
    <property type="entry name" value="VanZ-like"/>
</dbReference>
<reference evidence="3" key="2">
    <citation type="submission" date="2021-04" db="EMBL/GenBank/DDBJ databases">
        <authorList>
            <person name="Gilroy R."/>
        </authorList>
    </citation>
    <scope>NUCLEOTIDE SEQUENCE</scope>
    <source>
        <strain evidence="3">CHK191-13928</strain>
    </source>
</reference>
<feature type="transmembrane region" description="Helical" evidence="1">
    <location>
        <begin position="6"/>
        <end position="23"/>
    </location>
</feature>
<gene>
    <name evidence="3" type="ORF">H9735_09655</name>
</gene>
<accession>A0A9D1WW64</accession>
<proteinExistence type="predicted"/>
<dbReference type="PANTHER" id="PTHR36834:SF1">
    <property type="entry name" value="INTEGRAL MEMBRANE PROTEIN"/>
    <property type="match status" value="1"/>
</dbReference>
<feature type="transmembrane region" description="Helical" evidence="1">
    <location>
        <begin position="126"/>
        <end position="147"/>
    </location>
</feature>
<feature type="domain" description="VanZ-like" evidence="2">
    <location>
        <begin position="43"/>
        <end position="176"/>
    </location>
</feature>
<dbReference type="PANTHER" id="PTHR36834">
    <property type="entry name" value="MEMBRANE PROTEIN-RELATED"/>
    <property type="match status" value="1"/>
</dbReference>
<keyword evidence="1" id="KW-0812">Transmembrane</keyword>
<reference evidence="3" key="1">
    <citation type="journal article" date="2021" name="PeerJ">
        <title>Extensive microbial diversity within the chicken gut microbiome revealed by metagenomics and culture.</title>
        <authorList>
            <person name="Gilroy R."/>
            <person name="Ravi A."/>
            <person name="Getino M."/>
            <person name="Pursley I."/>
            <person name="Horton D.L."/>
            <person name="Alikhan N.F."/>
            <person name="Baker D."/>
            <person name="Gharbi K."/>
            <person name="Hall N."/>
            <person name="Watson M."/>
            <person name="Adriaenssens E.M."/>
            <person name="Foster-Nyarko E."/>
            <person name="Jarju S."/>
            <person name="Secka A."/>
            <person name="Antonio M."/>
            <person name="Oren A."/>
            <person name="Chaudhuri R.R."/>
            <person name="La Ragione R."/>
            <person name="Hildebrand F."/>
            <person name="Pallen M.J."/>
        </authorList>
    </citation>
    <scope>NUCLEOTIDE SEQUENCE</scope>
    <source>
        <strain evidence="3">CHK191-13928</strain>
    </source>
</reference>
<dbReference type="EMBL" id="DXEM01000031">
    <property type="protein sequence ID" value="HIX68363.1"/>
    <property type="molecule type" value="Genomic_DNA"/>
</dbReference>
<evidence type="ECO:0000313" key="4">
    <source>
        <dbReference type="Proteomes" id="UP000886721"/>
    </source>
</evidence>
<comment type="caution">
    <text evidence="3">The sequence shown here is derived from an EMBL/GenBank/DDBJ whole genome shotgun (WGS) entry which is preliminary data.</text>
</comment>
<feature type="transmembrane region" description="Helical" evidence="1">
    <location>
        <begin position="35"/>
        <end position="57"/>
    </location>
</feature>
<dbReference type="AlphaFoldDB" id="A0A9D1WW64"/>
<keyword evidence="1" id="KW-0472">Membrane</keyword>
<evidence type="ECO:0000313" key="3">
    <source>
        <dbReference type="EMBL" id="HIX68363.1"/>
    </source>
</evidence>
<sequence length="179" mass="20837">MQLIFFLGFMTIIYIVTRIFSRIKGNGEKNWKEEIGSFVFWEFIFGLIGVTLLPIYIRIGYQPTWSDIDINLIPFHFIKEFFGLIKEDAFYIQVAIKNVIGNLILFMPFGFLIPMRAKRPMKVSRVLFLCFCGSLTIEILQTIERFLGIGLRIADIDDIILNCIGGGIGFVIYKIYRRR</sequence>
<evidence type="ECO:0000259" key="2">
    <source>
        <dbReference type="Pfam" id="PF04892"/>
    </source>
</evidence>
<dbReference type="Proteomes" id="UP000886721">
    <property type="component" value="Unassembled WGS sequence"/>
</dbReference>